<dbReference type="eggNOG" id="KOG2194">
    <property type="taxonomic scope" value="Eukaryota"/>
</dbReference>
<reference evidence="20" key="3">
    <citation type="submission" date="2012-09" db="EMBL/GenBank/DDBJ databases">
        <authorList>
            <consortium name="VectorBase"/>
        </authorList>
    </citation>
    <scope>NUCLEOTIDE SEQUENCE</scope>
    <source>
        <strain evidence="20">Liverpool</strain>
    </source>
</reference>
<dbReference type="Proteomes" id="UP000682892">
    <property type="component" value="Unassembled WGS sequence"/>
</dbReference>
<evidence type="ECO:0000259" key="19">
    <source>
        <dbReference type="Pfam" id="PF22249"/>
    </source>
</evidence>
<evidence type="ECO:0000256" key="13">
    <source>
        <dbReference type="ARBA" id="ARBA00023180"/>
    </source>
</evidence>
<keyword evidence="12 16" id="KW-0472">Membrane</keyword>
<dbReference type="Pfam" id="PF22248">
    <property type="entry name" value="ERMP1_C"/>
    <property type="match status" value="1"/>
</dbReference>
<dbReference type="GO" id="GO:0006508">
    <property type="term" value="P:proteolysis"/>
    <property type="evidence" value="ECO:0007669"/>
    <property type="project" value="UniProtKB-KW"/>
</dbReference>
<feature type="transmembrane region" description="Helical" evidence="16">
    <location>
        <begin position="383"/>
        <end position="405"/>
    </location>
</feature>
<dbReference type="InterPro" id="IPR007484">
    <property type="entry name" value="Peptidase_M28"/>
</dbReference>
<evidence type="ECO:0000256" key="7">
    <source>
        <dbReference type="ARBA" id="ARBA00022801"/>
    </source>
</evidence>
<evidence type="ECO:0000259" key="17">
    <source>
        <dbReference type="Pfam" id="PF04389"/>
    </source>
</evidence>
<dbReference type="Pfam" id="PF04389">
    <property type="entry name" value="Peptidase_M28"/>
    <property type="match status" value="1"/>
</dbReference>
<evidence type="ECO:0000256" key="16">
    <source>
        <dbReference type="SAM" id="Phobius"/>
    </source>
</evidence>
<evidence type="ECO:0000256" key="11">
    <source>
        <dbReference type="ARBA" id="ARBA00023049"/>
    </source>
</evidence>
<dbReference type="Gene3D" id="3.40.630.10">
    <property type="entry name" value="Zn peptidases"/>
    <property type="match status" value="1"/>
</dbReference>
<feature type="domain" description="Endoplasmic reticulum metallopeptidase 1/1-A TM" evidence="19">
    <location>
        <begin position="413"/>
        <end position="635"/>
    </location>
</feature>
<dbReference type="PhylomeDB" id="Q17N65"/>
<evidence type="ECO:0000256" key="4">
    <source>
        <dbReference type="ARBA" id="ARBA00022670"/>
    </source>
</evidence>
<feature type="domain" description="Endoplasmic reticulum metallopeptidase 1-like C-terminal" evidence="18">
    <location>
        <begin position="651"/>
        <end position="876"/>
    </location>
</feature>
<evidence type="ECO:0000256" key="1">
    <source>
        <dbReference type="ARBA" id="ARBA00001947"/>
    </source>
</evidence>
<feature type="transmembrane region" description="Helical" evidence="16">
    <location>
        <begin position="29"/>
        <end position="48"/>
    </location>
</feature>
<evidence type="ECO:0000256" key="15">
    <source>
        <dbReference type="SAM" id="MobiDB-lite"/>
    </source>
</evidence>
<dbReference type="AlphaFoldDB" id="Q17N65"/>
<protein>
    <recommendedName>
        <fullName evidence="14">FXNA-like protease</fullName>
    </recommendedName>
</protein>
<dbReference type="GO" id="GO:0005789">
    <property type="term" value="C:endoplasmic reticulum membrane"/>
    <property type="evidence" value="ECO:0007669"/>
    <property type="project" value="UniProtKB-SubCell"/>
</dbReference>
<evidence type="ECO:0000256" key="14">
    <source>
        <dbReference type="ARBA" id="ARBA00078796"/>
    </source>
</evidence>
<dbReference type="Pfam" id="PF22249">
    <property type="entry name" value="ERMP1-TM"/>
    <property type="match status" value="1"/>
</dbReference>
<reference evidence="20" key="1">
    <citation type="submission" date="2005-10" db="EMBL/GenBank/DDBJ databases">
        <authorList>
            <person name="Loftus B.J."/>
            <person name="Nene V.M."/>
            <person name="Hannick L.I."/>
            <person name="Bidwell S."/>
            <person name="Haas B."/>
            <person name="Amedeo P."/>
            <person name="Orvis J."/>
            <person name="Wortman J.R."/>
            <person name="White O.R."/>
            <person name="Salzberg S."/>
            <person name="Shumway M."/>
            <person name="Koo H."/>
            <person name="Zhao Y."/>
            <person name="Holmes M."/>
            <person name="Miller J."/>
            <person name="Schatz M."/>
            <person name="Pop M."/>
            <person name="Pai G."/>
            <person name="Utterback T."/>
            <person name="Rogers Y.-H."/>
            <person name="Kravitz S."/>
            <person name="Fraser C.M."/>
        </authorList>
    </citation>
    <scope>NUCLEOTIDE SEQUENCE</scope>
    <source>
        <strain evidence="20">Liverpool</strain>
    </source>
</reference>
<evidence type="ECO:0000259" key="18">
    <source>
        <dbReference type="Pfam" id="PF22248"/>
    </source>
</evidence>
<comment type="cofactor">
    <cofactor evidence="1">
        <name>Zn(2+)</name>
        <dbReference type="ChEBI" id="CHEBI:29105"/>
    </cofactor>
</comment>
<keyword evidence="11" id="KW-0482">Metalloprotease</keyword>
<dbReference type="OMA" id="FFLECSK"/>
<keyword evidence="10 16" id="KW-1133">Transmembrane helix</keyword>
<evidence type="ECO:0000256" key="2">
    <source>
        <dbReference type="ARBA" id="ARBA00004477"/>
    </source>
</evidence>
<evidence type="ECO:0000256" key="10">
    <source>
        <dbReference type="ARBA" id="ARBA00022989"/>
    </source>
</evidence>
<proteinExistence type="inferred from homology"/>
<evidence type="ECO:0000313" key="21">
    <source>
        <dbReference type="Proteomes" id="UP000682892"/>
    </source>
</evidence>
<evidence type="ECO:0000256" key="5">
    <source>
        <dbReference type="ARBA" id="ARBA00022692"/>
    </source>
</evidence>
<feature type="transmembrane region" description="Helical" evidence="16">
    <location>
        <begin position="589"/>
        <end position="611"/>
    </location>
</feature>
<dbReference type="GO" id="GO:0008235">
    <property type="term" value="F:metalloexopeptidase activity"/>
    <property type="evidence" value="ECO:0007669"/>
    <property type="project" value="InterPro"/>
</dbReference>
<dbReference type="InterPro" id="IPR053973">
    <property type="entry name" value="ERMP1-like_C"/>
</dbReference>
<evidence type="ECO:0000256" key="12">
    <source>
        <dbReference type="ARBA" id="ARBA00023136"/>
    </source>
</evidence>
<feature type="transmembrane region" description="Helical" evidence="16">
    <location>
        <begin position="548"/>
        <end position="569"/>
    </location>
</feature>
<evidence type="ECO:0000256" key="9">
    <source>
        <dbReference type="ARBA" id="ARBA00022833"/>
    </source>
</evidence>
<feature type="transmembrane region" description="Helical" evidence="16">
    <location>
        <begin position="623"/>
        <end position="643"/>
    </location>
</feature>
<keyword evidence="7" id="KW-0378">Hydrolase</keyword>
<accession>Q17N65</accession>
<dbReference type="FunFam" id="3.40.630.10:FF:000008">
    <property type="entry name" value="Endoplasmic reticulum metallopeptidase 1"/>
    <property type="match status" value="1"/>
</dbReference>
<keyword evidence="6" id="KW-0479">Metal-binding</keyword>
<dbReference type="PANTHER" id="PTHR12147:SF22">
    <property type="entry name" value="ENDOPLASMIC RETICULUM METALLOPEPTIDASE 1"/>
    <property type="match status" value="1"/>
</dbReference>
<keyword evidence="13" id="KW-0325">Glycoprotein</keyword>
<feature type="transmembrane region" description="Helical" evidence="16">
    <location>
        <begin position="520"/>
        <end position="541"/>
    </location>
</feature>
<keyword evidence="8" id="KW-0256">Endoplasmic reticulum</keyword>
<sequence>MVDRQRKVPKTKPKPPQDATNLHQINSQLGMIGVLLILICGSISSYLLSNLPDALTRAQLENNPGAFIAERAWENLKVLNDIGPKPTGSEANEKLTANYIKREIELIQASKHANQQLLQEHQVVSGGYSVAFLGHPMTSLYRNVQNLVVKLKGQNDDGTSPALMLNCHFDTVASSPGASDDGASCCVMLEIMRVLSREPKRNRHSIVFLFNGAEETPLQAAHGFITQHPWAKQVAAFLNLESGGSGGKEVLFQSGPGHPWMIDLYAQAIRHPFAQAAAEEIFQSGLIPSDTDFRIFRDYGSVPGMDFAHVADGYRYHTKFDSIDYLSLPVLQRTGDNILSLTRKIVNSDELINSKKVESAKGKSVFFDYLGLFFVCFSTKTALVINILVSIVAILFPLYGLVRAIPNGKSTILKEAAYGFLATVGGILGSVVTNLIVGHELDALGYALSWYSSRYLILGLYCGPALLCHCFAQMIVNNLFADKKTTLNLSQIVQSRLIGVSVFWGLLIMTSALAGIRSTYIFMVVALISALSSLATSVLGYHNTTGKWLLVHTIFQIFIMLWSTHFYNTFMQLFIPISGRIGGAKNPEILIGMLATFCTLLTSSYMTPLISLLKKPSELTARIVAPIVITFFLTCLTPASFPYRDESANAPSVQRHYFTHVLRLYHDQQGNLRHNDSGFLLREMDRNSERVIRDILGPESVVRMRAMSTCDTEIFCAVPFYSMWHQIRFDNFWLPGPAPSVDKMVTLELKQTEQIEEKVKRLHFTMDGSIQSSIIIGPKPGVRLVNWSLLDELTAETEFNGQRGHFVLVTHGLAGDPWNITMDFECEDGNYAGPFVDISVVTTFWEYQDKHTQEFSNLIEKFPSWAHVIPSVAVMNVVEHLCFSRLYGMQHFFQLC</sequence>
<feature type="region of interest" description="Disordered" evidence="15">
    <location>
        <begin position="1"/>
        <end position="21"/>
    </location>
</feature>
<keyword evidence="4" id="KW-0645">Protease</keyword>
<feature type="transmembrane region" description="Helical" evidence="16">
    <location>
        <begin position="456"/>
        <end position="476"/>
    </location>
</feature>
<dbReference type="PaxDb" id="7159-AAEL000778-PA"/>
<dbReference type="GO" id="GO:0046872">
    <property type="term" value="F:metal ion binding"/>
    <property type="evidence" value="ECO:0007669"/>
    <property type="project" value="UniProtKB-KW"/>
</dbReference>
<evidence type="ECO:0000256" key="3">
    <source>
        <dbReference type="ARBA" id="ARBA00010918"/>
    </source>
</evidence>
<evidence type="ECO:0000313" key="20">
    <source>
        <dbReference type="EMBL" id="EAT48189.1"/>
    </source>
</evidence>
<keyword evidence="5 16" id="KW-0812">Transmembrane</keyword>
<organism evidence="20 21">
    <name type="scientific">Aedes aegypti</name>
    <name type="common">Yellowfever mosquito</name>
    <name type="synonym">Culex aegypti</name>
    <dbReference type="NCBI Taxonomy" id="7159"/>
    <lineage>
        <taxon>Eukaryota</taxon>
        <taxon>Metazoa</taxon>
        <taxon>Ecdysozoa</taxon>
        <taxon>Arthropoda</taxon>
        <taxon>Hexapoda</taxon>
        <taxon>Insecta</taxon>
        <taxon>Pterygota</taxon>
        <taxon>Neoptera</taxon>
        <taxon>Endopterygota</taxon>
        <taxon>Diptera</taxon>
        <taxon>Nematocera</taxon>
        <taxon>Culicoidea</taxon>
        <taxon>Culicidae</taxon>
        <taxon>Culicinae</taxon>
        <taxon>Aedini</taxon>
        <taxon>Aedes</taxon>
        <taxon>Stegomyia</taxon>
    </lineage>
</organism>
<comment type="similarity">
    <text evidence="3">Belongs to the peptidase M28 family.</text>
</comment>
<name>Q17N65_AEDAE</name>
<keyword evidence="9" id="KW-0862">Zinc</keyword>
<gene>
    <name evidence="20" type="ORF">AaeL_AAEL000778</name>
</gene>
<dbReference type="CDD" id="cd03875">
    <property type="entry name" value="M28_Fxna_like"/>
    <property type="match status" value="1"/>
</dbReference>
<reference evidence="20" key="2">
    <citation type="journal article" date="2007" name="Science">
        <title>Genome sequence of Aedes aegypti, a major arbovirus vector.</title>
        <authorList>
            <person name="Nene V."/>
            <person name="Wortman J.R."/>
            <person name="Lawson D."/>
            <person name="Haas B."/>
            <person name="Kodira C."/>
            <person name="Tu Z.J."/>
            <person name="Loftus B."/>
            <person name="Xi Z."/>
            <person name="Megy K."/>
            <person name="Grabherr M."/>
            <person name="Ren Q."/>
            <person name="Zdobnov E.M."/>
            <person name="Lobo N.F."/>
            <person name="Campbell K.S."/>
            <person name="Brown S.E."/>
            <person name="Bonaldo M.F."/>
            <person name="Zhu J."/>
            <person name="Sinkins S.P."/>
            <person name="Hogenkamp D.G."/>
            <person name="Amedeo P."/>
            <person name="Arensburger P."/>
            <person name="Atkinson P.W."/>
            <person name="Bidwell S."/>
            <person name="Biedler J."/>
            <person name="Birney E."/>
            <person name="Bruggner R.V."/>
            <person name="Costas J."/>
            <person name="Coy M.R."/>
            <person name="Crabtree J."/>
            <person name="Crawford M."/>
            <person name="Debruyn B."/>
            <person name="Decaprio D."/>
            <person name="Eiglmeier K."/>
            <person name="Eisenstadt E."/>
            <person name="El-Dorry H."/>
            <person name="Gelbart W.M."/>
            <person name="Gomes S.L."/>
            <person name="Hammond M."/>
            <person name="Hannick L.I."/>
            <person name="Hogan J.R."/>
            <person name="Holmes M.H."/>
            <person name="Jaffe D."/>
            <person name="Johnston J.S."/>
            <person name="Kennedy R.C."/>
            <person name="Koo H."/>
            <person name="Kravitz S."/>
            <person name="Kriventseva E.V."/>
            <person name="Kulp D."/>
            <person name="Labutti K."/>
            <person name="Lee E."/>
            <person name="Li S."/>
            <person name="Lovin D.D."/>
            <person name="Mao C."/>
            <person name="Mauceli E."/>
            <person name="Menck C.F."/>
            <person name="Miller J.R."/>
            <person name="Montgomery P."/>
            <person name="Mori A."/>
            <person name="Nascimento A.L."/>
            <person name="Naveira H.F."/>
            <person name="Nusbaum C."/>
            <person name="O'leary S."/>
            <person name="Orvis J."/>
            <person name="Pertea M."/>
            <person name="Quesneville H."/>
            <person name="Reidenbach K.R."/>
            <person name="Rogers Y.H."/>
            <person name="Roth C.W."/>
            <person name="Schneider J.R."/>
            <person name="Schatz M."/>
            <person name="Shumway M."/>
            <person name="Stanke M."/>
            <person name="Stinson E.O."/>
            <person name="Tubio J.M."/>
            <person name="Vanzee J.P."/>
            <person name="Verjovski-Almeida S."/>
            <person name="Werner D."/>
            <person name="White O."/>
            <person name="Wyder S."/>
            <person name="Zeng Q."/>
            <person name="Zhao Q."/>
            <person name="Zhao Y."/>
            <person name="Hill C.A."/>
            <person name="Raikhel A.S."/>
            <person name="Soares M.B."/>
            <person name="Knudson D.L."/>
            <person name="Lee N.H."/>
            <person name="Galagan J."/>
            <person name="Salzberg S.L."/>
            <person name="Paulsen I.T."/>
            <person name="Dimopoulos G."/>
            <person name="Collins F.H."/>
            <person name="Birren B."/>
            <person name="Fraser-Liggett C.M."/>
            <person name="Severson D.W."/>
        </authorList>
    </citation>
    <scope>NUCLEOTIDE SEQUENCE [LARGE SCALE GENOMIC DNA]</scope>
    <source>
        <strain evidence="20">Liverpool</strain>
    </source>
</reference>
<feature type="domain" description="Peptidase M28" evidence="17">
    <location>
        <begin position="146"/>
        <end position="341"/>
    </location>
</feature>
<evidence type="ECO:0000256" key="8">
    <source>
        <dbReference type="ARBA" id="ARBA00022824"/>
    </source>
</evidence>
<dbReference type="InterPro" id="IPR045175">
    <property type="entry name" value="M28_fam"/>
</dbReference>
<dbReference type="EMBL" id="CH477201">
    <property type="protein sequence ID" value="EAT48189.1"/>
    <property type="molecule type" value="Genomic_DNA"/>
</dbReference>
<comment type="subcellular location">
    <subcellularLocation>
        <location evidence="2">Endoplasmic reticulum membrane</location>
        <topology evidence="2">Multi-pass membrane protein</topology>
    </subcellularLocation>
</comment>
<feature type="transmembrane region" description="Helical" evidence="16">
    <location>
        <begin position="497"/>
        <end position="514"/>
    </location>
</feature>
<dbReference type="InterPro" id="IPR048024">
    <property type="entry name" value="Fxna-like_M28_dom"/>
</dbReference>
<dbReference type="SUPFAM" id="SSF53187">
    <property type="entry name" value="Zn-dependent exopeptidases"/>
    <property type="match status" value="1"/>
</dbReference>
<dbReference type="InterPro" id="IPR053974">
    <property type="entry name" value="ERMP1_1-A_TM"/>
</dbReference>
<dbReference type="VEuPathDB" id="VectorBase:AAEL002426"/>
<feature type="transmembrane region" description="Helical" evidence="16">
    <location>
        <begin position="417"/>
        <end position="436"/>
    </location>
</feature>
<evidence type="ECO:0000256" key="6">
    <source>
        <dbReference type="ARBA" id="ARBA00022723"/>
    </source>
</evidence>
<dbReference type="HOGENOM" id="CLU_007536_2_0_1"/>
<dbReference type="PANTHER" id="PTHR12147">
    <property type="entry name" value="METALLOPEPTIDASE M28 FAMILY MEMBER"/>
    <property type="match status" value="1"/>
</dbReference>